<dbReference type="InParanoid" id="Q9RW66"/>
<dbReference type="Proteomes" id="UP000002524">
    <property type="component" value="Chromosome 1"/>
</dbReference>
<evidence type="ECO:0000313" key="1">
    <source>
        <dbReference type="EMBL" id="AAF10390.1"/>
    </source>
</evidence>
<keyword evidence="2" id="KW-1185">Reference proteome</keyword>
<organism evidence="1 2">
    <name type="scientific">Deinococcus radiodurans (strain ATCC 13939 / DSM 20539 / JCM 16871 / CCUG 27074 / LMG 4051 / NBRC 15346 / NCIMB 9279 / VKM B-1422 / R1)</name>
    <dbReference type="NCBI Taxonomy" id="243230"/>
    <lineage>
        <taxon>Bacteria</taxon>
        <taxon>Thermotogati</taxon>
        <taxon>Deinococcota</taxon>
        <taxon>Deinococci</taxon>
        <taxon>Deinococcales</taxon>
        <taxon>Deinococcaceae</taxon>
        <taxon>Deinococcus</taxon>
    </lineage>
</organism>
<dbReference type="EnsemblBacteria" id="AAF10390">
    <property type="protein sequence ID" value="AAF10390"/>
    <property type="gene ID" value="DR_0803"/>
</dbReference>
<dbReference type="KEGG" id="dra:DR_0803"/>
<dbReference type="PaxDb" id="243230-DR_0803"/>
<sequence>MSVTRQELLALALGQLSSEDQQRVGQALDHDPALRTALRRDLDALTSLLADLDVQAQTVPPGADCGCSNGCGPKPPSSSR</sequence>
<reference evidence="1 2" key="1">
    <citation type="journal article" date="1999" name="Science">
        <title>Genome sequence of the radioresistant bacterium Deinococcus radiodurans R1.</title>
        <authorList>
            <person name="White O."/>
            <person name="Eisen J.A."/>
            <person name="Heidelberg J.F."/>
            <person name="Hickey E.K."/>
            <person name="Peterson J.D."/>
            <person name="Dodson R.J."/>
            <person name="Haft D.H."/>
            <person name="Gwinn M.L."/>
            <person name="Nelson W.C."/>
            <person name="Richardson D.L."/>
            <person name="Moffat K.S."/>
            <person name="Qin H."/>
            <person name="Jiang L."/>
            <person name="Pamphile W."/>
            <person name="Crosby M."/>
            <person name="Shen M."/>
            <person name="Vamathevan J.J."/>
            <person name="Lam P."/>
            <person name="McDonald L."/>
            <person name="Utterback T."/>
            <person name="Zalewski C."/>
            <person name="Makarova K.S."/>
            <person name="Aravind L."/>
            <person name="Daly M.J."/>
            <person name="Minton K.W."/>
            <person name="Fleischmann R.D."/>
            <person name="Ketchum K.A."/>
            <person name="Nelson K.E."/>
            <person name="Salzberg S."/>
            <person name="Smith H.O."/>
            <person name="Venter J.C."/>
            <person name="Fraser C.M."/>
        </authorList>
    </citation>
    <scope>NUCLEOTIDE SEQUENCE [LARGE SCALE GENOMIC DNA]</scope>
    <source>
        <strain evidence="2">ATCC 13939 / DSM 20539 / JCM 16871 / LMG 4051 / NBRC 15346 / NCIMB 9279 / R1 / VKM B-1422</strain>
    </source>
</reference>
<accession>Q9RW66</accession>
<dbReference type="EMBL" id="AE000513">
    <property type="protein sequence ID" value="AAF10390.1"/>
    <property type="molecule type" value="Genomic_DNA"/>
</dbReference>
<dbReference type="STRING" id="243230.DR_0803"/>
<dbReference type="OrthoDB" id="153510at2"/>
<dbReference type="RefSeq" id="WP_010887449.1">
    <property type="nucleotide sequence ID" value="NC_001263.1"/>
</dbReference>
<evidence type="ECO:0000313" key="2">
    <source>
        <dbReference type="Proteomes" id="UP000002524"/>
    </source>
</evidence>
<proteinExistence type="predicted"/>
<dbReference type="PATRIC" id="fig|243230.17.peg.983"/>
<dbReference type="PIR" id="H75472">
    <property type="entry name" value="H75472"/>
</dbReference>
<dbReference type="HOGENOM" id="CLU_2583929_0_0_0"/>
<gene>
    <name evidence="1" type="ordered locus">DR_0803</name>
</gene>
<dbReference type="AlphaFoldDB" id="Q9RW66"/>
<protein>
    <submittedName>
        <fullName evidence="1">Uncharacterized protein</fullName>
    </submittedName>
</protein>
<name>Q9RW66_DEIRA</name>